<proteinExistence type="predicted"/>
<dbReference type="OrthoDB" id="5966436at2"/>
<dbReference type="PATRIC" id="fig|344882.3.peg.5"/>
<name>A0A0R0CR78_9GAMM</name>
<keyword evidence="2" id="KW-1185">Reference proteome</keyword>
<sequence length="76" mass="8549">MNEIVLRDIDAVLEQRIQRIAKARGWSAQETLLHLLEQGLFVCENEVRGGFQDEEVDVLSEAILVLKQLPAGKSFA</sequence>
<evidence type="ECO:0008006" key="3">
    <source>
        <dbReference type="Google" id="ProtNLM"/>
    </source>
</evidence>
<accession>A0A0R0CR78</accession>
<protein>
    <recommendedName>
        <fullName evidence="3">Ribbon-helix-helix protein CopG domain-containing protein</fullName>
    </recommendedName>
</protein>
<dbReference type="EMBL" id="LDJL01000001">
    <property type="protein sequence ID" value="KRG71904.1"/>
    <property type="molecule type" value="Genomic_DNA"/>
</dbReference>
<dbReference type="AlphaFoldDB" id="A0A0R0CR78"/>
<evidence type="ECO:0000313" key="2">
    <source>
        <dbReference type="Proteomes" id="UP000052052"/>
    </source>
</evidence>
<gene>
    <name evidence="1" type="ORF">ABB29_00025</name>
</gene>
<dbReference type="Proteomes" id="UP000052052">
    <property type="component" value="Unassembled WGS sequence"/>
</dbReference>
<reference evidence="1 2" key="1">
    <citation type="submission" date="2015-05" db="EMBL/GenBank/DDBJ databases">
        <title>Genome sequencing and analysis of members of genus Stenotrophomonas.</title>
        <authorList>
            <person name="Patil P.P."/>
            <person name="Midha S."/>
            <person name="Patil P.B."/>
        </authorList>
    </citation>
    <scope>NUCLEOTIDE SEQUENCE [LARGE SCALE GENOMIC DNA]</scope>
    <source>
        <strain evidence="1 2">DSM 21858</strain>
    </source>
</reference>
<comment type="caution">
    <text evidence="1">The sequence shown here is derived from an EMBL/GenBank/DDBJ whole genome shotgun (WGS) entry which is preliminary data.</text>
</comment>
<dbReference type="RefSeq" id="WP_057656565.1">
    <property type="nucleotide sequence ID" value="NZ_LDJL01000001.1"/>
</dbReference>
<organism evidence="1 2">
    <name type="scientific">Pseudoxanthomonas dokdonensis</name>
    <dbReference type="NCBI Taxonomy" id="344882"/>
    <lineage>
        <taxon>Bacteria</taxon>
        <taxon>Pseudomonadati</taxon>
        <taxon>Pseudomonadota</taxon>
        <taxon>Gammaproteobacteria</taxon>
        <taxon>Lysobacterales</taxon>
        <taxon>Lysobacteraceae</taxon>
        <taxon>Pseudoxanthomonas</taxon>
    </lineage>
</organism>
<evidence type="ECO:0000313" key="1">
    <source>
        <dbReference type="EMBL" id="KRG71904.1"/>
    </source>
</evidence>